<reference evidence="11" key="1">
    <citation type="submission" date="2024-04" db="EMBL/GenBank/DDBJ databases">
        <title>Salinicola lusitanus LLJ914,a marine bacterium isolated from the Okinawa Trough.</title>
        <authorList>
            <person name="Li J."/>
        </authorList>
    </citation>
    <scope>NUCLEOTIDE SEQUENCE [LARGE SCALE GENOMIC DNA]</scope>
</reference>
<evidence type="ECO:0000256" key="7">
    <source>
        <dbReference type="ARBA" id="ARBA00023128"/>
    </source>
</evidence>
<comment type="caution">
    <text evidence="10">The sequence shown here is derived from an EMBL/GenBank/DDBJ whole genome shotgun (WGS) entry which is preliminary data.</text>
</comment>
<keyword evidence="4 9" id="KW-0812">Transmembrane</keyword>
<dbReference type="Proteomes" id="UP001460270">
    <property type="component" value="Unassembled WGS sequence"/>
</dbReference>
<evidence type="ECO:0008006" key="12">
    <source>
        <dbReference type="Google" id="ProtNLM"/>
    </source>
</evidence>
<dbReference type="InterPro" id="IPR004686">
    <property type="entry name" value="Mtc"/>
</dbReference>
<evidence type="ECO:0000256" key="8">
    <source>
        <dbReference type="ARBA" id="ARBA00023136"/>
    </source>
</evidence>
<name>A0AAW0NU10_9GOBI</name>
<accession>A0AAW0NU10</accession>
<feature type="transmembrane region" description="Helical" evidence="9">
    <location>
        <begin position="242"/>
        <end position="266"/>
    </location>
</feature>
<evidence type="ECO:0000256" key="2">
    <source>
        <dbReference type="ARBA" id="ARBA00005974"/>
    </source>
</evidence>
<evidence type="ECO:0000313" key="11">
    <source>
        <dbReference type="Proteomes" id="UP001460270"/>
    </source>
</evidence>
<dbReference type="Pfam" id="PF03820">
    <property type="entry name" value="SFXNs"/>
    <property type="match status" value="1"/>
</dbReference>
<dbReference type="GO" id="GO:1990542">
    <property type="term" value="P:mitochondrial transmembrane transport"/>
    <property type="evidence" value="ECO:0007669"/>
    <property type="project" value="TreeGrafter"/>
</dbReference>
<evidence type="ECO:0000256" key="4">
    <source>
        <dbReference type="ARBA" id="ARBA00022692"/>
    </source>
</evidence>
<evidence type="ECO:0000256" key="1">
    <source>
        <dbReference type="ARBA" id="ARBA00004225"/>
    </source>
</evidence>
<sequence length="272" mass="29486">MDPNLLHWKNQGQSFLGRIKIWFDVLDPTLLISSDAEIEKAHRVLGGEEKTSDKEKTAASTLSLSSVHADTGTVLPIIFRPPAVLPISAPIVYAAFLPHRSVKTALVSQFLKEQNNVCKADAIKLGTVSYATCAGAVPQILINRLQITAASVQNFCRTVLPVPLAAILAFFSLATVRSTEAENGIQVFDSEGNAVGFSKAAERKAIRETGLSRTALIGTTAAAPNIIASLLQRTSFFRSRSLLLAPLRPFSLVFVLGLMIPCPSVYFHSWER</sequence>
<dbReference type="PANTHER" id="PTHR11153:SF3">
    <property type="entry name" value="SIDEROFLEXIN-4"/>
    <property type="match status" value="1"/>
</dbReference>
<dbReference type="PANTHER" id="PTHR11153">
    <property type="entry name" value="SIDEROFLEXIN"/>
    <property type="match status" value="1"/>
</dbReference>
<organism evidence="10 11">
    <name type="scientific">Mugilogobius chulae</name>
    <name type="common">yellowstripe goby</name>
    <dbReference type="NCBI Taxonomy" id="88201"/>
    <lineage>
        <taxon>Eukaryota</taxon>
        <taxon>Metazoa</taxon>
        <taxon>Chordata</taxon>
        <taxon>Craniata</taxon>
        <taxon>Vertebrata</taxon>
        <taxon>Euteleostomi</taxon>
        <taxon>Actinopterygii</taxon>
        <taxon>Neopterygii</taxon>
        <taxon>Teleostei</taxon>
        <taxon>Neoteleostei</taxon>
        <taxon>Acanthomorphata</taxon>
        <taxon>Gobiaria</taxon>
        <taxon>Gobiiformes</taxon>
        <taxon>Gobioidei</taxon>
        <taxon>Gobiidae</taxon>
        <taxon>Gobionellinae</taxon>
        <taxon>Mugilogobius</taxon>
    </lineage>
</organism>
<dbReference type="GO" id="GO:0005743">
    <property type="term" value="C:mitochondrial inner membrane"/>
    <property type="evidence" value="ECO:0007669"/>
    <property type="project" value="TreeGrafter"/>
</dbReference>
<evidence type="ECO:0000256" key="6">
    <source>
        <dbReference type="ARBA" id="ARBA00022989"/>
    </source>
</evidence>
<dbReference type="AlphaFoldDB" id="A0AAW0NU10"/>
<keyword evidence="3" id="KW-0813">Transport</keyword>
<dbReference type="GO" id="GO:0006865">
    <property type="term" value="P:amino acid transport"/>
    <property type="evidence" value="ECO:0007669"/>
    <property type="project" value="UniProtKB-KW"/>
</dbReference>
<keyword evidence="11" id="KW-1185">Reference proteome</keyword>
<evidence type="ECO:0000256" key="5">
    <source>
        <dbReference type="ARBA" id="ARBA00022970"/>
    </source>
</evidence>
<gene>
    <name evidence="10" type="ORF">WMY93_018171</name>
</gene>
<keyword evidence="6 9" id="KW-1133">Transmembrane helix</keyword>
<evidence type="ECO:0000256" key="9">
    <source>
        <dbReference type="SAM" id="Phobius"/>
    </source>
</evidence>
<dbReference type="GO" id="GO:0015075">
    <property type="term" value="F:monoatomic ion transmembrane transporter activity"/>
    <property type="evidence" value="ECO:0007669"/>
    <property type="project" value="InterPro"/>
</dbReference>
<keyword evidence="7" id="KW-0496">Mitochondrion</keyword>
<evidence type="ECO:0000256" key="3">
    <source>
        <dbReference type="ARBA" id="ARBA00022448"/>
    </source>
</evidence>
<protein>
    <recommendedName>
        <fullName evidence="12">Sideroflexin-4</fullName>
    </recommendedName>
</protein>
<proteinExistence type="inferred from homology"/>
<keyword evidence="8 9" id="KW-0472">Membrane</keyword>
<dbReference type="EMBL" id="JBBPFD010000013">
    <property type="protein sequence ID" value="KAK7901402.1"/>
    <property type="molecule type" value="Genomic_DNA"/>
</dbReference>
<comment type="subcellular location">
    <subcellularLocation>
        <location evidence="1">Mitochondrion membrane</location>
        <topology evidence="1">Multi-pass membrane protein</topology>
    </subcellularLocation>
</comment>
<keyword evidence="5" id="KW-0029">Amino-acid transport</keyword>
<comment type="similarity">
    <text evidence="2">Belongs to the sideroflexin family.</text>
</comment>
<evidence type="ECO:0000313" key="10">
    <source>
        <dbReference type="EMBL" id="KAK7901402.1"/>
    </source>
</evidence>